<dbReference type="Proteomes" id="UP000218334">
    <property type="component" value="Unassembled WGS sequence"/>
</dbReference>
<dbReference type="EMBL" id="KZ293475">
    <property type="protein sequence ID" value="PBK61468.1"/>
    <property type="molecule type" value="Genomic_DNA"/>
</dbReference>
<sequence length="160" mass="18018">MAHVNLSLPDPKGYNYCPMQTFGGNSNTNSEPRAQIHCTEGRVQLSKLQVFILIDVPKKETDQSPYYMPPGVNVHCYLLCNQACFVYIPSVAWEQVRVCKRRMSKAAELFYTSVGVRASEEVTDLILDVVVRHSTRPKHSGHMHCRIRLSEPGGARPFPA</sequence>
<reference evidence="2" key="1">
    <citation type="journal article" date="2017" name="Nat. Ecol. Evol.">
        <title>Genome expansion and lineage-specific genetic innovations in the forest pathogenic fungi Armillaria.</title>
        <authorList>
            <person name="Sipos G."/>
            <person name="Prasanna A.N."/>
            <person name="Walter M.C."/>
            <person name="O'Connor E."/>
            <person name="Balint B."/>
            <person name="Krizsan K."/>
            <person name="Kiss B."/>
            <person name="Hess J."/>
            <person name="Varga T."/>
            <person name="Slot J."/>
            <person name="Riley R."/>
            <person name="Boka B."/>
            <person name="Rigling D."/>
            <person name="Barry K."/>
            <person name="Lee J."/>
            <person name="Mihaltcheva S."/>
            <person name="LaButti K."/>
            <person name="Lipzen A."/>
            <person name="Waldron R."/>
            <person name="Moloney N.M."/>
            <person name="Sperisen C."/>
            <person name="Kredics L."/>
            <person name="Vagvoelgyi C."/>
            <person name="Patrignani A."/>
            <person name="Fitzpatrick D."/>
            <person name="Nagy I."/>
            <person name="Doyle S."/>
            <person name="Anderson J.B."/>
            <person name="Grigoriev I.V."/>
            <person name="Gueldener U."/>
            <person name="Muensterkoetter M."/>
            <person name="Nagy L.G."/>
        </authorList>
    </citation>
    <scope>NUCLEOTIDE SEQUENCE [LARGE SCALE GENOMIC DNA]</scope>
    <source>
        <strain evidence="2">28-4</strain>
    </source>
</reference>
<accession>A0A2H3B633</accession>
<name>A0A2H3B633_9AGAR</name>
<proteinExistence type="predicted"/>
<keyword evidence="2" id="KW-1185">Reference proteome</keyword>
<evidence type="ECO:0000313" key="1">
    <source>
        <dbReference type="EMBL" id="PBK61468.1"/>
    </source>
</evidence>
<evidence type="ECO:0000313" key="2">
    <source>
        <dbReference type="Proteomes" id="UP000218334"/>
    </source>
</evidence>
<organism evidence="1 2">
    <name type="scientific">Armillaria solidipes</name>
    <dbReference type="NCBI Taxonomy" id="1076256"/>
    <lineage>
        <taxon>Eukaryota</taxon>
        <taxon>Fungi</taxon>
        <taxon>Dikarya</taxon>
        <taxon>Basidiomycota</taxon>
        <taxon>Agaricomycotina</taxon>
        <taxon>Agaricomycetes</taxon>
        <taxon>Agaricomycetidae</taxon>
        <taxon>Agaricales</taxon>
        <taxon>Marasmiineae</taxon>
        <taxon>Physalacriaceae</taxon>
        <taxon>Armillaria</taxon>
    </lineage>
</organism>
<dbReference type="AlphaFoldDB" id="A0A2H3B633"/>
<gene>
    <name evidence="1" type="ORF">ARMSODRAFT_1064628</name>
</gene>
<protein>
    <submittedName>
        <fullName evidence="1">Uncharacterized protein</fullName>
    </submittedName>
</protein>